<dbReference type="GO" id="GO:0005509">
    <property type="term" value="F:calcium ion binding"/>
    <property type="evidence" value="ECO:0007669"/>
    <property type="project" value="TreeGrafter"/>
</dbReference>
<dbReference type="eggNOG" id="COG3386">
    <property type="taxonomic scope" value="Bacteria"/>
</dbReference>
<name>A0A061SRB7_9RHOB</name>
<dbReference type="PANTHER" id="PTHR10907:SF47">
    <property type="entry name" value="REGUCALCIN"/>
    <property type="match status" value="1"/>
</dbReference>
<evidence type="ECO:0000256" key="3">
    <source>
        <dbReference type="PIRSR" id="PIRSR605511-2"/>
    </source>
</evidence>
<feature type="domain" description="SMP-30/Gluconolactonase/LRE-like region" evidence="4">
    <location>
        <begin position="14"/>
        <end position="252"/>
    </location>
</feature>
<keyword evidence="3" id="KW-0862">Zinc</keyword>
<comment type="similarity">
    <text evidence="1">Belongs to the SMP-30/CGR1 family.</text>
</comment>
<feature type="binding site" evidence="3">
    <location>
        <position position="97"/>
    </location>
    <ligand>
        <name>substrate</name>
    </ligand>
</feature>
<dbReference type="GO" id="GO:0019853">
    <property type="term" value="P:L-ascorbic acid biosynthetic process"/>
    <property type="evidence" value="ECO:0007669"/>
    <property type="project" value="TreeGrafter"/>
</dbReference>
<dbReference type="SUPFAM" id="SSF63829">
    <property type="entry name" value="Calcium-dependent phosphotriesterase"/>
    <property type="match status" value="1"/>
</dbReference>
<feature type="binding site" evidence="3">
    <location>
        <position position="16"/>
    </location>
    <ligand>
        <name>a divalent metal cation</name>
        <dbReference type="ChEBI" id="CHEBI:60240"/>
    </ligand>
</feature>
<evidence type="ECO:0000259" key="4">
    <source>
        <dbReference type="Pfam" id="PF08450"/>
    </source>
</evidence>
<evidence type="ECO:0000313" key="6">
    <source>
        <dbReference type="Proteomes" id="UP000027337"/>
    </source>
</evidence>
<accession>A0A061SRB7</accession>
<comment type="caution">
    <text evidence="5">The sequence shown here is derived from an EMBL/GenBank/DDBJ whole genome shotgun (WGS) entry which is preliminary data.</text>
</comment>
<proteinExistence type="inferred from homology"/>
<reference evidence="5 6" key="1">
    <citation type="journal article" date="2014" name="Genome Announc.">
        <title>Draft Genome Sequences of Two Isolates of the Roseobacter Group, Sulfitobacter sp. Strains 3SOLIMAR09 and 1FIGIMAR09, from Harbors of Mallorca Island (Mediterranean Sea).</title>
        <authorList>
            <person name="Mas-Llado M."/>
            <person name="Pina-Villalonga J.M."/>
            <person name="Brunet-Galmes I."/>
            <person name="Nogales B."/>
            <person name="Bosch R."/>
        </authorList>
    </citation>
    <scope>NUCLEOTIDE SEQUENCE [LARGE SCALE GENOMIC DNA]</scope>
    <source>
        <strain evidence="5 6">1FIGIMAR09</strain>
    </source>
</reference>
<organism evidence="5 6">
    <name type="scientific">Sulfitobacter mediterraneus</name>
    <dbReference type="NCBI Taxonomy" id="83219"/>
    <lineage>
        <taxon>Bacteria</taxon>
        <taxon>Pseudomonadati</taxon>
        <taxon>Pseudomonadota</taxon>
        <taxon>Alphaproteobacteria</taxon>
        <taxon>Rhodobacterales</taxon>
        <taxon>Roseobacteraceae</taxon>
        <taxon>Sulfitobacter</taxon>
    </lineage>
</organism>
<dbReference type="InterPro" id="IPR013658">
    <property type="entry name" value="SGL"/>
</dbReference>
<sequence length="281" mass="30879">MTAPDVFDDRICVLGEGPLWHPVRGQFFWFDILRKCLMSRIGEETLEWQFDEHVSAAGWVDENRLLIASETSLSTFDLNTGESEWVIGLEVDNTVTRSNDGRADPFGGFWIGTMGKSAEKGAGSIYRFYKGELRKLYGDISVSNAICFAPDGTCAYFTDTHSNQVMRQSLGPDGWPDGAPEVFIDLREQGLNPDGAVVDSTGCIWLALWGAGQIARYDPQGQFLSAIDYPASQMTCPTFGGPDLTTLYATSAAVHLDEAQGGQTFVIQTDVTGQREHQVIL</sequence>
<comment type="cofactor">
    <cofactor evidence="3">
        <name>Zn(2+)</name>
        <dbReference type="ChEBI" id="CHEBI:29105"/>
    </cofactor>
    <text evidence="3">Binds 1 divalent metal cation per subunit.</text>
</comment>
<dbReference type="PRINTS" id="PR01790">
    <property type="entry name" value="SMP30FAMILY"/>
</dbReference>
<feature type="binding site" evidence="3">
    <location>
        <position position="144"/>
    </location>
    <ligand>
        <name>a divalent metal cation</name>
        <dbReference type="ChEBI" id="CHEBI:60240"/>
    </ligand>
</feature>
<dbReference type="Pfam" id="PF08450">
    <property type="entry name" value="SGL"/>
    <property type="match status" value="1"/>
</dbReference>
<dbReference type="AlphaFoldDB" id="A0A061SRB7"/>
<dbReference type="Proteomes" id="UP000027337">
    <property type="component" value="Unassembled WGS sequence"/>
</dbReference>
<evidence type="ECO:0000256" key="2">
    <source>
        <dbReference type="PIRSR" id="PIRSR605511-1"/>
    </source>
</evidence>
<gene>
    <name evidence="5" type="ORF">PM02_05200</name>
</gene>
<dbReference type="EMBL" id="JEMU01000003">
    <property type="protein sequence ID" value="KAJ04221.1"/>
    <property type="molecule type" value="Genomic_DNA"/>
</dbReference>
<dbReference type="Gene3D" id="2.120.10.30">
    <property type="entry name" value="TolB, C-terminal domain"/>
    <property type="match status" value="1"/>
</dbReference>
<feature type="active site" description="Proton donor/acceptor" evidence="2">
    <location>
        <position position="194"/>
    </location>
</feature>
<keyword evidence="3" id="KW-0479">Metal-binding</keyword>
<dbReference type="PANTHER" id="PTHR10907">
    <property type="entry name" value="REGUCALCIN"/>
    <property type="match status" value="1"/>
</dbReference>
<dbReference type="GO" id="GO:0004341">
    <property type="term" value="F:gluconolactonase activity"/>
    <property type="evidence" value="ECO:0007669"/>
    <property type="project" value="TreeGrafter"/>
</dbReference>
<protein>
    <submittedName>
        <fullName evidence="5">Gluconolactonase</fullName>
    </submittedName>
</protein>
<feature type="binding site" evidence="3">
    <location>
        <position position="99"/>
    </location>
    <ligand>
        <name>substrate</name>
    </ligand>
</feature>
<keyword evidence="6" id="KW-1185">Reference proteome</keyword>
<dbReference type="InterPro" id="IPR011042">
    <property type="entry name" value="6-blade_b-propeller_TolB-like"/>
</dbReference>
<dbReference type="InterPro" id="IPR005511">
    <property type="entry name" value="SMP-30"/>
</dbReference>
<evidence type="ECO:0000313" key="5">
    <source>
        <dbReference type="EMBL" id="KAJ04221.1"/>
    </source>
</evidence>
<dbReference type="STRING" id="83219.PM02_05200"/>
<dbReference type="RefSeq" id="WP_037906066.1">
    <property type="nucleotide sequence ID" value="NZ_JEMU01000003.1"/>
</dbReference>
<evidence type="ECO:0000256" key="1">
    <source>
        <dbReference type="ARBA" id="ARBA00008853"/>
    </source>
</evidence>
<feature type="binding site" evidence="3">
    <location>
        <position position="194"/>
    </location>
    <ligand>
        <name>a divalent metal cation</name>
        <dbReference type="ChEBI" id="CHEBI:60240"/>
    </ligand>
</feature>